<feature type="region of interest" description="Disordered" evidence="1">
    <location>
        <begin position="52"/>
        <end position="87"/>
    </location>
</feature>
<reference evidence="3" key="1">
    <citation type="journal article" date="2019" name="Int. J. Syst. Evol. Microbiol.">
        <title>The Global Catalogue of Microorganisms (GCM) 10K type strain sequencing project: providing services to taxonomists for standard genome sequencing and annotation.</title>
        <authorList>
            <consortium name="The Broad Institute Genomics Platform"/>
            <consortium name="The Broad Institute Genome Sequencing Center for Infectious Disease"/>
            <person name="Wu L."/>
            <person name="Ma J."/>
        </authorList>
    </citation>
    <scope>NUCLEOTIDE SEQUENCE [LARGE SCALE GENOMIC DNA]</scope>
    <source>
        <strain evidence="3">JCM 16603</strain>
    </source>
</reference>
<dbReference type="Proteomes" id="UP001501310">
    <property type="component" value="Unassembled WGS sequence"/>
</dbReference>
<proteinExistence type="predicted"/>
<sequence length="87" mass="9033">MAGAATAPIDAAARRSASDRMGDFLGLNPENAGGVRKVNGWGGAKDAFAKRRAQGSGCESNRELARRAAKPAGRQVLGEAVRPRRAT</sequence>
<gene>
    <name evidence="2" type="ORF">GCM10022211_27030</name>
</gene>
<accession>A0ABP7SF53</accession>
<dbReference type="EMBL" id="BAAAZD010000002">
    <property type="protein sequence ID" value="GAA4010988.1"/>
    <property type="molecule type" value="Genomic_DNA"/>
</dbReference>
<evidence type="ECO:0008006" key="4">
    <source>
        <dbReference type="Google" id="ProtNLM"/>
    </source>
</evidence>
<keyword evidence="3" id="KW-1185">Reference proteome</keyword>
<protein>
    <recommendedName>
        <fullName evidence="4">CsbD family protein</fullName>
    </recommendedName>
</protein>
<organism evidence="2 3">
    <name type="scientific">Sphingomonas humi</name>
    <dbReference type="NCBI Taxonomy" id="335630"/>
    <lineage>
        <taxon>Bacteria</taxon>
        <taxon>Pseudomonadati</taxon>
        <taxon>Pseudomonadota</taxon>
        <taxon>Alphaproteobacteria</taxon>
        <taxon>Sphingomonadales</taxon>
        <taxon>Sphingomonadaceae</taxon>
        <taxon>Sphingomonas</taxon>
    </lineage>
</organism>
<evidence type="ECO:0000313" key="3">
    <source>
        <dbReference type="Proteomes" id="UP001501310"/>
    </source>
</evidence>
<name>A0ABP7SF53_9SPHN</name>
<evidence type="ECO:0000313" key="2">
    <source>
        <dbReference type="EMBL" id="GAA4010988.1"/>
    </source>
</evidence>
<evidence type="ECO:0000256" key="1">
    <source>
        <dbReference type="SAM" id="MobiDB-lite"/>
    </source>
</evidence>
<comment type="caution">
    <text evidence="2">The sequence shown here is derived from an EMBL/GenBank/DDBJ whole genome shotgun (WGS) entry which is preliminary data.</text>
</comment>